<feature type="compositionally biased region" description="Acidic residues" evidence="1">
    <location>
        <begin position="48"/>
        <end position="60"/>
    </location>
</feature>
<feature type="region of interest" description="Disordered" evidence="1">
    <location>
        <begin position="1"/>
        <end position="77"/>
    </location>
</feature>
<dbReference type="EMBL" id="KQ030605">
    <property type="protein sequence ID" value="KJZ70813.1"/>
    <property type="molecule type" value="Genomic_DNA"/>
</dbReference>
<feature type="compositionally biased region" description="Basic residues" evidence="1">
    <location>
        <begin position="230"/>
        <end position="242"/>
    </location>
</feature>
<evidence type="ECO:0000313" key="2">
    <source>
        <dbReference type="EMBL" id="KJZ70813.1"/>
    </source>
</evidence>
<organism evidence="2 3">
    <name type="scientific">Hirsutella minnesotensis 3608</name>
    <dbReference type="NCBI Taxonomy" id="1043627"/>
    <lineage>
        <taxon>Eukaryota</taxon>
        <taxon>Fungi</taxon>
        <taxon>Dikarya</taxon>
        <taxon>Ascomycota</taxon>
        <taxon>Pezizomycotina</taxon>
        <taxon>Sordariomycetes</taxon>
        <taxon>Hypocreomycetidae</taxon>
        <taxon>Hypocreales</taxon>
        <taxon>Ophiocordycipitaceae</taxon>
        <taxon>Hirsutella</taxon>
    </lineage>
</organism>
<evidence type="ECO:0000313" key="3">
    <source>
        <dbReference type="Proteomes" id="UP000054481"/>
    </source>
</evidence>
<feature type="compositionally biased region" description="Pro residues" evidence="1">
    <location>
        <begin position="26"/>
        <end position="44"/>
    </location>
</feature>
<protein>
    <submittedName>
        <fullName evidence="2">Uncharacterized protein</fullName>
    </submittedName>
</protein>
<keyword evidence="3" id="KW-1185">Reference proteome</keyword>
<feature type="region of interest" description="Disordered" evidence="1">
    <location>
        <begin position="206"/>
        <end position="247"/>
    </location>
</feature>
<gene>
    <name evidence="2" type="ORF">HIM_09799</name>
</gene>
<sequence>MVEKGGADSSSPSQKSGGRIIKNPTPHQPPPATALPHTPHPATPTPLEDLEMADGTEESPEMIRIPSTPPQLPTQPHTNSLLATALQRPPQATDFSFLAKPVRPKPIFPLRAPSLQGAKRLRPASFSEASYKDQLEGHLTIAITAIQAAQKIKPFYTDILEDLQRALGNLESPTLPITPIKPAKNLSFVEALQKGIQGSQWNIVTKKKAPQPKEAAQQPTQKLAQQPTKKLAKKPTQKPKKANPREGLQVILRLKKEPNRPTFNPRRLLTQLNIAIGARAIQGLELTARGNIAITTAAPYTAKQLLEEKPKWAPLLEGLGVLSVDIPTSWTKLVAQRVPNYPEDGPIGPLFIEDASVSGIEILGEPRWLREPAEGQATASVLFAVPTEAIAAGLKKQGLFIAGKRVPRLRP</sequence>
<dbReference type="AlphaFoldDB" id="A0A0F7ZS63"/>
<proteinExistence type="predicted"/>
<dbReference type="OrthoDB" id="3558767at2759"/>
<accession>A0A0F7ZS63</accession>
<name>A0A0F7ZS63_9HYPO</name>
<dbReference type="Proteomes" id="UP000054481">
    <property type="component" value="Unassembled WGS sequence"/>
</dbReference>
<evidence type="ECO:0000256" key="1">
    <source>
        <dbReference type="SAM" id="MobiDB-lite"/>
    </source>
</evidence>
<feature type="compositionally biased region" description="Low complexity" evidence="1">
    <location>
        <begin position="212"/>
        <end position="229"/>
    </location>
</feature>
<reference evidence="2 3" key="1">
    <citation type="journal article" date="2014" name="Genome Biol. Evol.">
        <title>Comparative genomics and transcriptomics analyses reveal divergent lifestyle features of nematode endoparasitic fungus Hirsutella minnesotensis.</title>
        <authorList>
            <person name="Lai Y."/>
            <person name="Liu K."/>
            <person name="Zhang X."/>
            <person name="Zhang X."/>
            <person name="Li K."/>
            <person name="Wang N."/>
            <person name="Shu C."/>
            <person name="Wu Y."/>
            <person name="Wang C."/>
            <person name="Bushley K.E."/>
            <person name="Xiang M."/>
            <person name="Liu X."/>
        </authorList>
    </citation>
    <scope>NUCLEOTIDE SEQUENCE [LARGE SCALE GENOMIC DNA]</scope>
    <source>
        <strain evidence="2 3">3608</strain>
    </source>
</reference>